<keyword evidence="1" id="KW-0812">Transmembrane</keyword>
<comment type="caution">
    <text evidence="2">The sequence shown here is derived from an EMBL/GenBank/DDBJ whole genome shotgun (WGS) entry which is preliminary data.</text>
</comment>
<accession>A0ABX2M8P5</accession>
<name>A0ABX2M8P5_9MICO</name>
<organism evidence="2 3">
    <name type="scientific">Curtobacterium pusillum</name>
    <dbReference type="NCBI Taxonomy" id="69373"/>
    <lineage>
        <taxon>Bacteria</taxon>
        <taxon>Bacillati</taxon>
        <taxon>Actinomycetota</taxon>
        <taxon>Actinomycetes</taxon>
        <taxon>Micrococcales</taxon>
        <taxon>Microbacteriaceae</taxon>
        <taxon>Curtobacterium</taxon>
    </lineage>
</organism>
<evidence type="ECO:0008006" key="4">
    <source>
        <dbReference type="Google" id="ProtNLM"/>
    </source>
</evidence>
<gene>
    <name evidence="2" type="ORF">HP507_04765</name>
</gene>
<sequence length="241" mass="23685">MLLGTGSLVMGLVEPQRAGLQSGFIASTIGITAVVLGVRVVKTARGGSSVARACGRGGAILGAVGTALMAYAVIAVALTGVGVHLPAISLPISDRGQAMSTVLPSTNASAAATNATSVPTPPVPVPADAPAQHAAVPQTTEAAPATPEAERSAVVQSAGTLAFVMEQSFGGGPYPETLAVGMSSPQRIMLTDGTGLAAVPDGSRVLYSTSSDRSAWSVTIIGARFGAVATYSSAVGTVEAG</sequence>
<dbReference type="Proteomes" id="UP000573001">
    <property type="component" value="Unassembled WGS sequence"/>
</dbReference>
<proteinExistence type="predicted"/>
<keyword evidence="1" id="KW-0472">Membrane</keyword>
<evidence type="ECO:0000256" key="1">
    <source>
        <dbReference type="SAM" id="Phobius"/>
    </source>
</evidence>
<feature type="transmembrane region" description="Helical" evidence="1">
    <location>
        <begin position="20"/>
        <end position="38"/>
    </location>
</feature>
<evidence type="ECO:0000313" key="2">
    <source>
        <dbReference type="EMBL" id="NUU13148.1"/>
    </source>
</evidence>
<keyword evidence="1" id="KW-1133">Transmembrane helix</keyword>
<evidence type="ECO:0000313" key="3">
    <source>
        <dbReference type="Proteomes" id="UP000573001"/>
    </source>
</evidence>
<keyword evidence="3" id="KW-1185">Reference proteome</keyword>
<dbReference type="EMBL" id="JABMCE010000060">
    <property type="protein sequence ID" value="NUU13148.1"/>
    <property type="molecule type" value="Genomic_DNA"/>
</dbReference>
<feature type="transmembrane region" description="Helical" evidence="1">
    <location>
        <begin position="59"/>
        <end position="85"/>
    </location>
</feature>
<dbReference type="RefSeq" id="WP_175350702.1">
    <property type="nucleotide sequence ID" value="NZ_BAAAWQ010000001.1"/>
</dbReference>
<protein>
    <recommendedName>
        <fullName evidence="4">DUF4190 domain-containing protein</fullName>
    </recommendedName>
</protein>
<reference evidence="2 3" key="1">
    <citation type="submission" date="2020-05" db="EMBL/GenBank/DDBJ databases">
        <title>Genome Sequencing of Type Strains.</title>
        <authorList>
            <person name="Lemaire J.F."/>
            <person name="Inderbitzin P."/>
            <person name="Gregorio O.A."/>
            <person name="Collins S.B."/>
            <person name="Wespe N."/>
            <person name="Knight-Connoni V."/>
        </authorList>
    </citation>
    <scope>NUCLEOTIDE SEQUENCE [LARGE SCALE GENOMIC DNA]</scope>
    <source>
        <strain evidence="2 3">ATCC 19096</strain>
    </source>
</reference>